<keyword evidence="3" id="KW-0328">Glycosyltransferase</keyword>
<dbReference type="SUPFAM" id="SSF53448">
    <property type="entry name" value="Nucleotide-diphospho-sugar transferases"/>
    <property type="match status" value="1"/>
</dbReference>
<comment type="pathway">
    <text evidence="1">Cell wall biogenesis; cell wall polysaccharide biosynthesis.</text>
</comment>
<evidence type="ECO:0000256" key="4">
    <source>
        <dbReference type="ARBA" id="ARBA00022679"/>
    </source>
</evidence>
<evidence type="ECO:0000256" key="1">
    <source>
        <dbReference type="ARBA" id="ARBA00004776"/>
    </source>
</evidence>
<dbReference type="Pfam" id="PF00535">
    <property type="entry name" value="Glycos_transf_2"/>
    <property type="match status" value="1"/>
</dbReference>
<evidence type="ECO:0000313" key="6">
    <source>
        <dbReference type="EMBL" id="AAK80268.1"/>
    </source>
</evidence>
<dbReference type="eggNOG" id="COG1216">
    <property type="taxonomic scope" value="Bacteria"/>
</dbReference>
<organism evidence="6 7">
    <name type="scientific">Clostridium acetobutylicum (strain ATCC 824 / DSM 792 / JCM 1419 / IAM 19013 / LMG 5710 / NBRC 13948 / NRRL B-527 / VKM B-1787 / 2291 / W)</name>
    <dbReference type="NCBI Taxonomy" id="272562"/>
    <lineage>
        <taxon>Bacteria</taxon>
        <taxon>Bacillati</taxon>
        <taxon>Bacillota</taxon>
        <taxon>Clostridia</taxon>
        <taxon>Eubacteriales</taxon>
        <taxon>Clostridiaceae</taxon>
        <taxon>Clostridium</taxon>
    </lineage>
</organism>
<dbReference type="HOGENOM" id="CLU_023845_4_1_9"/>
<dbReference type="PANTHER" id="PTHR43179:SF12">
    <property type="entry name" value="GALACTOFURANOSYLTRANSFERASE GLFT2"/>
    <property type="match status" value="1"/>
</dbReference>
<keyword evidence="4 6" id="KW-0808">Transferase</keyword>
<dbReference type="Gene3D" id="3.90.550.10">
    <property type="entry name" value="Spore Coat Polysaccharide Biosynthesis Protein SpsA, Chain A"/>
    <property type="match status" value="1"/>
</dbReference>
<dbReference type="InterPro" id="IPR001173">
    <property type="entry name" value="Glyco_trans_2-like"/>
</dbReference>
<dbReference type="AlphaFoldDB" id="Q97GQ4"/>
<accession>Q97GQ4</accession>
<dbReference type="KEGG" id="cac:CA_C2312"/>
<dbReference type="CDD" id="cd04186">
    <property type="entry name" value="GT_2_like_c"/>
    <property type="match status" value="1"/>
</dbReference>
<keyword evidence="7" id="KW-1185">Reference proteome</keyword>
<name>Q97GQ4_CLOAB</name>
<proteinExistence type="inferred from homology"/>
<feature type="domain" description="Glycosyltransferase 2-like" evidence="5">
    <location>
        <begin position="9"/>
        <end position="183"/>
    </location>
</feature>
<dbReference type="Proteomes" id="UP000000814">
    <property type="component" value="Chromosome"/>
</dbReference>
<dbReference type="PATRIC" id="fig|272562.8.peg.2509"/>
<evidence type="ECO:0000256" key="2">
    <source>
        <dbReference type="ARBA" id="ARBA00006739"/>
    </source>
</evidence>
<dbReference type="RefSeq" id="WP_010965609.1">
    <property type="nucleotide sequence ID" value="NC_003030.1"/>
</dbReference>
<dbReference type="GO" id="GO:0016757">
    <property type="term" value="F:glycosyltransferase activity"/>
    <property type="evidence" value="ECO:0007669"/>
    <property type="project" value="UniProtKB-KW"/>
</dbReference>
<dbReference type="PANTHER" id="PTHR43179">
    <property type="entry name" value="RHAMNOSYLTRANSFERASE WBBL"/>
    <property type="match status" value="1"/>
</dbReference>
<reference evidence="6 7" key="1">
    <citation type="journal article" date="2001" name="J. Bacteriol.">
        <title>Genome sequence and comparative analysis of the solvent-producing bacterium Clostridium acetobutylicum.</title>
        <authorList>
            <person name="Nolling J."/>
            <person name="Breton G."/>
            <person name="Omelchenko M.V."/>
            <person name="Makarova K.S."/>
            <person name="Zeng Q."/>
            <person name="Gibson R."/>
            <person name="Lee H.M."/>
            <person name="Dubois J."/>
            <person name="Qiu D."/>
            <person name="Hitti J."/>
            <person name="Wolf Y.I."/>
            <person name="Tatusov R.L."/>
            <person name="Sabathe F."/>
            <person name="Doucette-Stamm L."/>
            <person name="Soucaille P."/>
            <person name="Daly M.J."/>
            <person name="Bennett G.N."/>
            <person name="Koonin E.V."/>
            <person name="Smith D.R."/>
        </authorList>
    </citation>
    <scope>NUCLEOTIDE SEQUENCE [LARGE SCALE GENOMIC DNA]</scope>
    <source>
        <strain evidence="7">ATCC 824 / DSM 792 / JCM 1419 / LMG 5710 / VKM B-1787</strain>
    </source>
</reference>
<dbReference type="InterPro" id="IPR029044">
    <property type="entry name" value="Nucleotide-diphossugar_trans"/>
</dbReference>
<sequence>MIRNPKIYIIILNYNAYEDTLECVKSIGNIDYDNYELVLVDNSSTDDSYVKLKESLPSYNIIKSKENLGYANGNNIGIKYALENGADYICILNNDVVVEKDFLNKLVDKIIEKEDVGIVGSCICDYYRREIIQGMGAHINLYFAAARRYFKGKNYNEIEKKDIFVDYLEGACFLVKSEVFEKIGLIPENYFLFFEETEFCTRAINAGYKIMCIYESKVYHKGSATINKFGSLSYAYLNRNRVIFVRRNSKWYQKIIFAIYIFIEAFGRIVIRKEPLTLFKYILGGFKSNKESIDVIDVKSYVK</sequence>
<dbReference type="OrthoDB" id="9813495at2"/>
<evidence type="ECO:0000256" key="3">
    <source>
        <dbReference type="ARBA" id="ARBA00022676"/>
    </source>
</evidence>
<evidence type="ECO:0000259" key="5">
    <source>
        <dbReference type="Pfam" id="PF00535"/>
    </source>
</evidence>
<dbReference type="EMBL" id="AE001437">
    <property type="protein sequence ID" value="AAK80268.1"/>
    <property type="molecule type" value="Genomic_DNA"/>
</dbReference>
<protein>
    <submittedName>
        <fullName evidence="6">Rhamnosyl transferase, rfbQ</fullName>
    </submittedName>
</protein>
<gene>
    <name evidence="6" type="ordered locus">CA_C2312</name>
</gene>
<comment type="similarity">
    <text evidence="2">Belongs to the glycosyltransferase 2 family.</text>
</comment>
<dbReference type="CAZy" id="GT2">
    <property type="family name" value="Glycosyltransferase Family 2"/>
</dbReference>
<dbReference type="GeneID" id="44998788"/>
<dbReference type="STRING" id="272562.CA_C2312"/>
<evidence type="ECO:0000313" key="7">
    <source>
        <dbReference type="Proteomes" id="UP000000814"/>
    </source>
</evidence>
<dbReference type="PIR" id="A97185">
    <property type="entry name" value="A97185"/>
</dbReference>